<dbReference type="InterPro" id="IPR035965">
    <property type="entry name" value="PAS-like_dom_sf"/>
</dbReference>
<keyword evidence="3" id="KW-1185">Reference proteome</keyword>
<sequence length="201" mass="22964">MLGIFRFRILKTIPIARNTVFHNSKDGIIILDYNENIIDFNQVAISIFEGLTDKHLNHKFYHLFPEWLEIGDLSEKNESFEFSLTKSGAERYYSLENIRLKTKTNSTLGWLLTVSDITKLINNQKQLELQMLLLDMGYCNYNNSEINVTASFGVTGFENYSAESSVQILIKAVDLALYSVKTSGRNKVAFQSVESQCNINV</sequence>
<dbReference type="Gene3D" id="3.30.70.270">
    <property type="match status" value="1"/>
</dbReference>
<reference evidence="2 3" key="1">
    <citation type="submission" date="2018-11" db="EMBL/GenBank/DDBJ databases">
        <title>Genome sequencing and assembly of Clostridium tagluense strain A121.</title>
        <authorList>
            <person name="Murakami T."/>
            <person name="Segawa T."/>
            <person name="Shcherbakova V.A."/>
            <person name="Mori H."/>
            <person name="Yoshimura Y."/>
        </authorList>
    </citation>
    <scope>NUCLEOTIDE SEQUENCE [LARGE SCALE GENOMIC DNA]</scope>
    <source>
        <strain evidence="2 3">A121</strain>
    </source>
</reference>
<proteinExistence type="predicted"/>
<evidence type="ECO:0000259" key="1">
    <source>
        <dbReference type="Pfam" id="PF13188"/>
    </source>
</evidence>
<gene>
    <name evidence="2" type="ORF">Ctaglu_12970</name>
</gene>
<feature type="domain" description="PAS" evidence="1">
    <location>
        <begin position="19"/>
        <end position="63"/>
    </location>
</feature>
<dbReference type="Proteomes" id="UP000287872">
    <property type="component" value="Unassembled WGS sequence"/>
</dbReference>
<organism evidence="2 3">
    <name type="scientific">Clostridium tagluense</name>
    <dbReference type="NCBI Taxonomy" id="360422"/>
    <lineage>
        <taxon>Bacteria</taxon>
        <taxon>Bacillati</taxon>
        <taxon>Bacillota</taxon>
        <taxon>Clostridia</taxon>
        <taxon>Eubacteriales</taxon>
        <taxon>Clostridiaceae</taxon>
        <taxon>Clostridium</taxon>
    </lineage>
</organism>
<dbReference type="InterPro" id="IPR029787">
    <property type="entry name" value="Nucleotide_cyclase"/>
</dbReference>
<dbReference type="NCBIfam" id="TIGR00229">
    <property type="entry name" value="sensory_box"/>
    <property type="match status" value="1"/>
</dbReference>
<dbReference type="InterPro" id="IPR043128">
    <property type="entry name" value="Rev_trsase/Diguanyl_cyclase"/>
</dbReference>
<protein>
    <recommendedName>
        <fullName evidence="1">PAS domain-containing protein</fullName>
    </recommendedName>
</protein>
<dbReference type="InterPro" id="IPR000014">
    <property type="entry name" value="PAS"/>
</dbReference>
<name>A0A401UJE9_9CLOT</name>
<evidence type="ECO:0000313" key="3">
    <source>
        <dbReference type="Proteomes" id="UP000287872"/>
    </source>
</evidence>
<dbReference type="Pfam" id="PF13188">
    <property type="entry name" value="PAS_8"/>
    <property type="match status" value="1"/>
</dbReference>
<accession>A0A401UJE9</accession>
<dbReference type="AlphaFoldDB" id="A0A401UJE9"/>
<dbReference type="SUPFAM" id="SSF55073">
    <property type="entry name" value="Nucleotide cyclase"/>
    <property type="match status" value="1"/>
</dbReference>
<evidence type="ECO:0000313" key="2">
    <source>
        <dbReference type="EMBL" id="GCD09674.1"/>
    </source>
</evidence>
<comment type="caution">
    <text evidence="2">The sequence shown here is derived from an EMBL/GenBank/DDBJ whole genome shotgun (WGS) entry which is preliminary data.</text>
</comment>
<dbReference type="CDD" id="cd00130">
    <property type="entry name" value="PAS"/>
    <property type="match status" value="1"/>
</dbReference>
<dbReference type="EMBL" id="BHYK01000005">
    <property type="protein sequence ID" value="GCD09674.1"/>
    <property type="molecule type" value="Genomic_DNA"/>
</dbReference>
<dbReference type="SUPFAM" id="SSF55785">
    <property type="entry name" value="PYP-like sensor domain (PAS domain)"/>
    <property type="match status" value="1"/>
</dbReference>
<dbReference type="Gene3D" id="3.30.450.20">
    <property type="entry name" value="PAS domain"/>
    <property type="match status" value="1"/>
</dbReference>